<dbReference type="InterPro" id="IPR012337">
    <property type="entry name" value="RNaseH-like_sf"/>
</dbReference>
<reference evidence="8" key="1">
    <citation type="submission" date="2022-01" db="EMBL/GenBank/DDBJ databases">
        <authorList>
            <person name="King R."/>
        </authorList>
    </citation>
    <scope>NUCLEOTIDE SEQUENCE</scope>
</reference>
<dbReference type="GO" id="GO:0005634">
    <property type="term" value="C:nucleus"/>
    <property type="evidence" value="ECO:0007669"/>
    <property type="project" value="UniProtKB-SubCell"/>
</dbReference>
<keyword evidence="2" id="KW-0479">Metal-binding</keyword>
<keyword evidence="4" id="KW-0862">Zinc</keyword>
<dbReference type="AlphaFoldDB" id="A0A9N9X0Z1"/>
<evidence type="ECO:0000259" key="7">
    <source>
        <dbReference type="Pfam" id="PF04937"/>
    </source>
</evidence>
<dbReference type="InterPro" id="IPR007021">
    <property type="entry name" value="DUF659"/>
</dbReference>
<accession>A0A9N9X0Z1</accession>
<dbReference type="InterPro" id="IPR052035">
    <property type="entry name" value="ZnF_BED_domain_contain"/>
</dbReference>
<feature type="region of interest" description="Disordered" evidence="6">
    <location>
        <begin position="140"/>
        <end position="164"/>
    </location>
</feature>
<evidence type="ECO:0000256" key="4">
    <source>
        <dbReference type="ARBA" id="ARBA00022833"/>
    </source>
</evidence>
<dbReference type="Proteomes" id="UP001153737">
    <property type="component" value="Chromosome 11"/>
</dbReference>
<feature type="domain" description="DUF659" evidence="7">
    <location>
        <begin position="307"/>
        <end position="451"/>
    </location>
</feature>
<proteinExistence type="predicted"/>
<protein>
    <recommendedName>
        <fullName evidence="7">DUF659 domain-containing protein</fullName>
    </recommendedName>
</protein>
<dbReference type="EMBL" id="OU896717">
    <property type="protein sequence ID" value="CAG9814586.1"/>
    <property type="molecule type" value="Genomic_DNA"/>
</dbReference>
<keyword evidence="9" id="KW-1185">Reference proteome</keyword>
<keyword evidence="3" id="KW-0863">Zinc-finger</keyword>
<evidence type="ECO:0000256" key="3">
    <source>
        <dbReference type="ARBA" id="ARBA00022771"/>
    </source>
</evidence>
<evidence type="ECO:0000256" key="2">
    <source>
        <dbReference type="ARBA" id="ARBA00022723"/>
    </source>
</evidence>
<dbReference type="PANTHER" id="PTHR46481:SF10">
    <property type="entry name" value="ZINC FINGER BED DOMAIN-CONTAINING PROTEIN 39"/>
    <property type="match status" value="1"/>
</dbReference>
<organism evidence="8 9">
    <name type="scientific">Phaedon cochleariae</name>
    <name type="common">Mustard beetle</name>
    <dbReference type="NCBI Taxonomy" id="80249"/>
    <lineage>
        <taxon>Eukaryota</taxon>
        <taxon>Metazoa</taxon>
        <taxon>Ecdysozoa</taxon>
        <taxon>Arthropoda</taxon>
        <taxon>Hexapoda</taxon>
        <taxon>Insecta</taxon>
        <taxon>Pterygota</taxon>
        <taxon>Neoptera</taxon>
        <taxon>Endopterygota</taxon>
        <taxon>Coleoptera</taxon>
        <taxon>Polyphaga</taxon>
        <taxon>Cucujiformia</taxon>
        <taxon>Chrysomeloidea</taxon>
        <taxon>Chrysomelidae</taxon>
        <taxon>Chrysomelinae</taxon>
        <taxon>Chrysomelini</taxon>
        <taxon>Phaedon</taxon>
    </lineage>
</organism>
<comment type="subcellular location">
    <subcellularLocation>
        <location evidence="1">Nucleus</location>
    </subcellularLocation>
</comment>
<feature type="compositionally biased region" description="Polar residues" evidence="6">
    <location>
        <begin position="141"/>
        <end position="164"/>
    </location>
</feature>
<reference evidence="8" key="2">
    <citation type="submission" date="2022-10" db="EMBL/GenBank/DDBJ databases">
        <authorList>
            <consortium name="ENA_rothamsted_submissions"/>
            <consortium name="culmorum"/>
            <person name="King R."/>
        </authorList>
    </citation>
    <scope>NUCLEOTIDE SEQUENCE</scope>
</reference>
<dbReference type="Pfam" id="PF04937">
    <property type="entry name" value="DUF659"/>
    <property type="match status" value="1"/>
</dbReference>
<keyword evidence="5" id="KW-0539">Nucleus</keyword>
<evidence type="ECO:0000313" key="8">
    <source>
        <dbReference type="EMBL" id="CAG9814586.1"/>
    </source>
</evidence>
<sequence length="475" mass="53187">MEKFIFDESAVAKYRNVSIDLIWKQMGDVKALDDTQVFPNLCKLAQLILLLPHSNAAAERIFSIVTDVKFEDVPVREFVRSLFLTKTGKDIKLNVTSSAESLEYSGFDPRKVLESFYNKGRAITDARTFKIHKIEGDDTSPVLSTVTPDRPPRSSTTKITSPTNENRIIRLKSPSRRQQEIEVADIVPEASTSSTTSTALPTPSGSSGIIGSGSTMCWDGFMKQASTTQSTEQSQNKPKPKRIRLTETSHLNAAKDADIVFTSESYAKRISLQMGRYFYATNTPFNHADHAEFRQLCNIMRPGYKPPSRRQIGGQILDDTYQSVLEECKQKLEGQVVSMSLDGWSNIHNEPIVCCSIMTQSGDSYLVSTLDTSGHPHTAEYLKEVATDAIQKTEETFGVKVRSFITDNTGNVLKMRKELIKDVDIIHYGCSAHILNLLAEDLDIPGVTEHILKAIKYFRNKHLPAAFYKEMRGKN</sequence>
<evidence type="ECO:0000256" key="5">
    <source>
        <dbReference type="ARBA" id="ARBA00023242"/>
    </source>
</evidence>
<dbReference type="PANTHER" id="PTHR46481">
    <property type="entry name" value="ZINC FINGER BED DOMAIN-CONTAINING PROTEIN 4"/>
    <property type="match status" value="1"/>
</dbReference>
<dbReference type="GO" id="GO:0008270">
    <property type="term" value="F:zinc ion binding"/>
    <property type="evidence" value="ECO:0007669"/>
    <property type="project" value="UniProtKB-KW"/>
</dbReference>
<evidence type="ECO:0000256" key="6">
    <source>
        <dbReference type="SAM" id="MobiDB-lite"/>
    </source>
</evidence>
<dbReference type="OrthoDB" id="6777440at2759"/>
<dbReference type="SUPFAM" id="SSF53098">
    <property type="entry name" value="Ribonuclease H-like"/>
    <property type="match status" value="1"/>
</dbReference>
<evidence type="ECO:0000256" key="1">
    <source>
        <dbReference type="ARBA" id="ARBA00004123"/>
    </source>
</evidence>
<evidence type="ECO:0000313" key="9">
    <source>
        <dbReference type="Proteomes" id="UP001153737"/>
    </source>
</evidence>
<gene>
    <name evidence="8" type="ORF">PHAECO_LOCUS2489</name>
</gene>
<name>A0A9N9X0Z1_PHACE</name>